<sequence>MSVRTDQWSILASPLRHNDVISLICEFESKTLYCHPTACSTIMFRSIFFSSLAFGILANAASCDSNTTSSVHHKQHLALPFESRGQAGVVSITVQPNDDVEHAFGLDLLYPGTAILPNFIGFPVVHADMTYPIPSSPYSGYGTLFGWIQFIRQDDDGVIGNWTVDHYPFAQDIDTPFGYWGYNPSTFDAPAILLDEGNNTSIVWTAQAFLTILPDAGGSKNVSVIPGGAFTWGFDINVDANSTTEREIVIRRVEQLDVSGWSGRVALLREQYPEWTFQDVE</sequence>
<dbReference type="Proteomes" id="UP000070700">
    <property type="component" value="Unassembled WGS sequence"/>
</dbReference>
<evidence type="ECO:0000313" key="1">
    <source>
        <dbReference type="EMBL" id="KUJ08776.1"/>
    </source>
</evidence>
<organism evidence="1 2">
    <name type="scientific">Mollisia scopiformis</name>
    <name type="common">Conifer needle endophyte fungus</name>
    <name type="synonym">Phialocephala scopiformis</name>
    <dbReference type="NCBI Taxonomy" id="149040"/>
    <lineage>
        <taxon>Eukaryota</taxon>
        <taxon>Fungi</taxon>
        <taxon>Dikarya</taxon>
        <taxon>Ascomycota</taxon>
        <taxon>Pezizomycotina</taxon>
        <taxon>Leotiomycetes</taxon>
        <taxon>Helotiales</taxon>
        <taxon>Mollisiaceae</taxon>
        <taxon>Mollisia</taxon>
    </lineage>
</organism>
<gene>
    <name evidence="1" type="ORF">LY89DRAFT_326117</name>
</gene>
<accession>A0A132B8Q4</accession>
<proteinExistence type="predicted"/>
<evidence type="ECO:0000313" key="2">
    <source>
        <dbReference type="Proteomes" id="UP000070700"/>
    </source>
</evidence>
<dbReference type="EMBL" id="KQ947434">
    <property type="protein sequence ID" value="KUJ08776.1"/>
    <property type="molecule type" value="Genomic_DNA"/>
</dbReference>
<dbReference type="GeneID" id="28816477"/>
<dbReference type="AlphaFoldDB" id="A0A132B8Q4"/>
<dbReference type="OrthoDB" id="3461579at2759"/>
<dbReference type="KEGG" id="psco:LY89DRAFT_326117"/>
<name>A0A132B8Q4_MOLSC</name>
<keyword evidence="2" id="KW-1185">Reference proteome</keyword>
<dbReference type="RefSeq" id="XP_018063131.1">
    <property type="nucleotide sequence ID" value="XM_018206751.1"/>
</dbReference>
<dbReference type="InParanoid" id="A0A132B8Q4"/>
<protein>
    <submittedName>
        <fullName evidence="1">Uncharacterized protein</fullName>
    </submittedName>
</protein>
<reference evidence="1 2" key="1">
    <citation type="submission" date="2015-10" db="EMBL/GenBank/DDBJ databases">
        <title>Full genome of DAOMC 229536 Phialocephala scopiformis, a fungal endophyte of spruce producing the potent anti-insectan compound rugulosin.</title>
        <authorList>
            <consortium name="DOE Joint Genome Institute"/>
            <person name="Walker A.K."/>
            <person name="Frasz S.L."/>
            <person name="Seifert K.A."/>
            <person name="Miller J.D."/>
            <person name="Mondo S.J."/>
            <person name="Labutti K."/>
            <person name="Lipzen A."/>
            <person name="Dockter R."/>
            <person name="Kennedy M."/>
            <person name="Grigoriev I.V."/>
            <person name="Spatafora J.W."/>
        </authorList>
    </citation>
    <scope>NUCLEOTIDE SEQUENCE [LARGE SCALE GENOMIC DNA]</scope>
    <source>
        <strain evidence="1 2">CBS 120377</strain>
    </source>
</reference>